<organism evidence="1">
    <name type="scientific">viral metagenome</name>
    <dbReference type="NCBI Taxonomy" id="1070528"/>
    <lineage>
        <taxon>unclassified sequences</taxon>
        <taxon>metagenomes</taxon>
        <taxon>organismal metagenomes</taxon>
    </lineage>
</organism>
<evidence type="ECO:0000313" key="1">
    <source>
        <dbReference type="EMBL" id="QHU12506.1"/>
    </source>
</evidence>
<dbReference type="AlphaFoldDB" id="A0A6C0K5Z4"/>
<sequence>MPSYPALDQSIITLKRMLRFQKLTAQEDKEIRAELEILYELWKKEYEKRMIRDGVSMYGSYFDVAHLH</sequence>
<proteinExistence type="predicted"/>
<dbReference type="EMBL" id="MN740801">
    <property type="protein sequence ID" value="QHU12506.1"/>
    <property type="molecule type" value="Genomic_DNA"/>
</dbReference>
<name>A0A6C0K5Z4_9ZZZZ</name>
<reference evidence="1" key="1">
    <citation type="journal article" date="2020" name="Nature">
        <title>Giant virus diversity and host interactions through global metagenomics.</title>
        <authorList>
            <person name="Schulz F."/>
            <person name="Roux S."/>
            <person name="Paez-Espino D."/>
            <person name="Jungbluth S."/>
            <person name="Walsh D.A."/>
            <person name="Denef V.J."/>
            <person name="McMahon K.D."/>
            <person name="Konstantinidis K.T."/>
            <person name="Eloe-Fadrosh E.A."/>
            <person name="Kyrpides N.C."/>
            <person name="Woyke T."/>
        </authorList>
    </citation>
    <scope>NUCLEOTIDE SEQUENCE</scope>
    <source>
        <strain evidence="1">GVMAG-S-1101171-110</strain>
    </source>
</reference>
<protein>
    <submittedName>
        <fullName evidence="1">Uncharacterized protein</fullName>
    </submittedName>
</protein>
<accession>A0A6C0K5Z4</accession>